<evidence type="ECO:0008006" key="4">
    <source>
        <dbReference type="Google" id="ProtNLM"/>
    </source>
</evidence>
<dbReference type="AlphaFoldDB" id="A0AAD4IDQ2"/>
<feature type="compositionally biased region" description="Acidic residues" evidence="1">
    <location>
        <begin position="485"/>
        <end position="495"/>
    </location>
</feature>
<reference evidence="2" key="1">
    <citation type="submission" date="2021-07" db="EMBL/GenBank/DDBJ databases">
        <title>Genome Resource of American Ginseng Black Spot Pathogen Alternaria panax.</title>
        <authorList>
            <person name="Qiu C."/>
            <person name="Wang W."/>
            <person name="Liu Z."/>
        </authorList>
    </citation>
    <scope>NUCLEOTIDE SEQUENCE</scope>
    <source>
        <strain evidence="2">BNCC115425</strain>
    </source>
</reference>
<name>A0AAD4IDQ2_9PLEO</name>
<feature type="region of interest" description="Disordered" evidence="1">
    <location>
        <begin position="263"/>
        <end position="538"/>
    </location>
</feature>
<gene>
    <name evidence="2" type="ORF">G6011_11377</name>
</gene>
<dbReference type="SUPFAM" id="SSF54928">
    <property type="entry name" value="RNA-binding domain, RBD"/>
    <property type="match status" value="1"/>
</dbReference>
<evidence type="ECO:0000256" key="1">
    <source>
        <dbReference type="SAM" id="MobiDB-lite"/>
    </source>
</evidence>
<comment type="caution">
    <text evidence="2">The sequence shown here is derived from an EMBL/GenBank/DDBJ whole genome shotgun (WGS) entry which is preliminary data.</text>
</comment>
<feature type="compositionally biased region" description="Acidic residues" evidence="1">
    <location>
        <begin position="342"/>
        <end position="363"/>
    </location>
</feature>
<feature type="compositionally biased region" description="Basic and acidic residues" evidence="1">
    <location>
        <begin position="475"/>
        <end position="484"/>
    </location>
</feature>
<dbReference type="Proteomes" id="UP001199106">
    <property type="component" value="Unassembled WGS sequence"/>
</dbReference>
<feature type="compositionally biased region" description="Basic and acidic residues" evidence="1">
    <location>
        <begin position="206"/>
        <end position="228"/>
    </location>
</feature>
<dbReference type="Gene3D" id="3.30.70.330">
    <property type="match status" value="1"/>
</dbReference>
<feature type="compositionally biased region" description="Low complexity" evidence="1">
    <location>
        <begin position="364"/>
        <end position="377"/>
    </location>
</feature>
<proteinExistence type="predicted"/>
<organism evidence="2 3">
    <name type="scientific">Alternaria panax</name>
    <dbReference type="NCBI Taxonomy" id="48097"/>
    <lineage>
        <taxon>Eukaryota</taxon>
        <taxon>Fungi</taxon>
        <taxon>Dikarya</taxon>
        <taxon>Ascomycota</taxon>
        <taxon>Pezizomycotina</taxon>
        <taxon>Dothideomycetes</taxon>
        <taxon>Pleosporomycetidae</taxon>
        <taxon>Pleosporales</taxon>
        <taxon>Pleosporineae</taxon>
        <taxon>Pleosporaceae</taxon>
        <taxon>Alternaria</taxon>
        <taxon>Alternaria sect. Panax</taxon>
    </lineage>
</organism>
<evidence type="ECO:0000313" key="2">
    <source>
        <dbReference type="EMBL" id="KAG9192643.1"/>
    </source>
</evidence>
<keyword evidence="3" id="KW-1185">Reference proteome</keyword>
<dbReference type="InterPro" id="IPR012677">
    <property type="entry name" value="Nucleotide-bd_a/b_plait_sf"/>
</dbReference>
<feature type="region of interest" description="Disordered" evidence="1">
    <location>
        <begin position="105"/>
        <end position="228"/>
    </location>
</feature>
<dbReference type="GO" id="GO:0003676">
    <property type="term" value="F:nucleic acid binding"/>
    <property type="evidence" value="ECO:0007669"/>
    <property type="project" value="InterPro"/>
</dbReference>
<feature type="compositionally biased region" description="Polar residues" evidence="1">
    <location>
        <begin position="409"/>
        <end position="432"/>
    </location>
</feature>
<feature type="compositionally biased region" description="Basic and acidic residues" evidence="1">
    <location>
        <begin position="124"/>
        <end position="138"/>
    </location>
</feature>
<accession>A0AAD4IDQ2</accession>
<dbReference type="EMBL" id="JAANER010000003">
    <property type="protein sequence ID" value="KAG9192643.1"/>
    <property type="molecule type" value="Genomic_DNA"/>
</dbReference>
<feature type="region of interest" description="Disordered" evidence="1">
    <location>
        <begin position="555"/>
        <end position="579"/>
    </location>
</feature>
<protein>
    <recommendedName>
        <fullName evidence="4">RRM domain-containing protein</fullName>
    </recommendedName>
</protein>
<evidence type="ECO:0000313" key="3">
    <source>
        <dbReference type="Proteomes" id="UP001199106"/>
    </source>
</evidence>
<feature type="compositionally biased region" description="Basic and acidic residues" evidence="1">
    <location>
        <begin position="168"/>
        <end position="179"/>
    </location>
</feature>
<feature type="compositionally biased region" description="Basic and acidic residues" evidence="1">
    <location>
        <begin position="275"/>
        <end position="286"/>
    </location>
</feature>
<feature type="compositionally biased region" description="Basic and acidic residues" evidence="1">
    <location>
        <begin position="561"/>
        <end position="572"/>
    </location>
</feature>
<sequence>MPAAQAANPPEAQPESKIVRLHITPFRPDLLKVYVAPSVLPSAQNISYHTVATFPEKGFGYVELPEAEAQKIKKKLNGTTLRGSKVRIEMAKPEKRKSLVETDAVEAVADAERPSKRAKKDKKERKENKEKKKGKEPGVLDGVELPDDRKVKRGWTEPAPKNKKDKKDKKEKSDKEAKKERKHSRYTREPELLFKAKLTPVAATEVAHKDEKKGKKEKKEKNKSSREVVVHEFEKNIKTPSFLKQPQVALSTKPAVDYVNGQGWVDEDGVVVEPETGKAKARRALELVDAPSEAQRAWIDGTAKSSSSTSKDPKKKKKKKATPPPSSSESEDDESSVVSSSSEDEDSSASESEESESEEESEAESSASSPAPAANSKKIPDEAQPTTTSEKEVHPLEALFKRAKPADGATSTPTKKLTPIDTSFSFFDNNADTMEVDGEPTEEAPTTPFTQRDIEWRGLRSAAPTPDTAAIGRRFSFDWRKNSQEADDDDEDMGDVDSLAEQRLSHNTRANASKLAGVAEEDEEVAAAGADEEKPESEFRKWFWENRGDLNRAWKKRRRDALKAKRQTENRKMTGNRRA</sequence>
<dbReference type="InterPro" id="IPR035979">
    <property type="entry name" value="RBD_domain_sf"/>
</dbReference>